<feature type="transmembrane region" description="Helical" evidence="1">
    <location>
        <begin position="519"/>
        <end position="536"/>
    </location>
</feature>
<evidence type="ECO:0000256" key="1">
    <source>
        <dbReference type="SAM" id="Phobius"/>
    </source>
</evidence>
<feature type="transmembrane region" description="Helical" evidence="1">
    <location>
        <begin position="542"/>
        <end position="558"/>
    </location>
</feature>
<feature type="transmembrane region" description="Helical" evidence="1">
    <location>
        <begin position="488"/>
        <end position="512"/>
    </location>
</feature>
<evidence type="ECO:0008006" key="3">
    <source>
        <dbReference type="Google" id="ProtNLM"/>
    </source>
</evidence>
<protein>
    <recommendedName>
        <fullName evidence="3">Transmembrane protein</fullName>
    </recommendedName>
</protein>
<sequence>MSKKSQELQLLKKRHEKLLQVIVSIIPSLSRIRLQQPLRQSFVMSHPLKKVYDGESYQYEQSIKKTIRDYLHNVYDIESPEEDLINRIYMKFREKEDIVPKIPIRQQVFKFLDPSILAALKGEEGPLRQTVTNIESEKVYHQKKAVQDMINYLKIKLKLKTLKVETANIRNFYGVHQIYGIPIPIPHDEEETAIQLLQKEDFPSLFEKYRRSSSESENLILEPIRIEKSDGNDEDQFILVLGKIDQPYQLDSRNGLIRFIDEKNDKKDMVQDLYFNRIVNPTLSKERGFKHRFMVQQPYLEGLLSEAIRQNNFLIVSQLSPYLEPSTLYKEYKNLPQHLQWAYLRYFEEMVLNSMSNIAIQQKDPATLYKIWRRLYSVGFQSYKNMGKTILLLFDTDVLCHIIKETNSKEESNSGLITLFFRAIESNLFLTAIKIIRQLDSTNHSELWQYVTRKLYKENKVDQFLLENKEELSSDEISIIRNVTTWKFIFLIIHTLGVLLLCVILIYVAIFLNDRYGKMVMGVFILCSTFVLYNVVGRLWSAIYIAMYIIILLFKYISKLV</sequence>
<keyword evidence="1" id="KW-0472">Membrane</keyword>
<organism evidence="2">
    <name type="scientific">viral metagenome</name>
    <dbReference type="NCBI Taxonomy" id="1070528"/>
    <lineage>
        <taxon>unclassified sequences</taxon>
        <taxon>metagenomes</taxon>
        <taxon>organismal metagenomes</taxon>
    </lineage>
</organism>
<proteinExistence type="predicted"/>
<keyword evidence="1" id="KW-0812">Transmembrane</keyword>
<reference evidence="2" key="1">
    <citation type="journal article" date="2020" name="Nature">
        <title>Giant virus diversity and host interactions through global metagenomics.</title>
        <authorList>
            <person name="Schulz F."/>
            <person name="Roux S."/>
            <person name="Paez-Espino D."/>
            <person name="Jungbluth S."/>
            <person name="Walsh D.A."/>
            <person name="Denef V.J."/>
            <person name="McMahon K.D."/>
            <person name="Konstantinidis K.T."/>
            <person name="Eloe-Fadrosh E.A."/>
            <person name="Kyrpides N.C."/>
            <person name="Woyke T."/>
        </authorList>
    </citation>
    <scope>NUCLEOTIDE SEQUENCE</scope>
    <source>
        <strain evidence="2">GVMAG-M-3300023174-104</strain>
    </source>
</reference>
<accession>A0A6C0D1Y1</accession>
<evidence type="ECO:0000313" key="2">
    <source>
        <dbReference type="EMBL" id="QHT09899.1"/>
    </source>
</evidence>
<name>A0A6C0D1Y1_9ZZZZ</name>
<keyword evidence="1" id="KW-1133">Transmembrane helix</keyword>
<dbReference type="AlphaFoldDB" id="A0A6C0D1Y1"/>
<dbReference type="EMBL" id="MN739518">
    <property type="protein sequence ID" value="QHT09899.1"/>
    <property type="molecule type" value="Genomic_DNA"/>
</dbReference>